<keyword evidence="10" id="KW-1185">Reference proteome</keyword>
<reference evidence="9 10" key="1">
    <citation type="journal article" date="2018" name="Environ. Microbiol.">
        <title>Genomes of ubiquitous marine and hypersaline Hydrogenovibrio, Thiomicrorhabdus and Thiomicrospira spp. encode a diversity of mechanisms to sustain chemolithoautotrophy in heterogeneous environments.</title>
        <authorList>
            <person name="Scott K.M."/>
            <person name="Williams J."/>
            <person name="Porter C.M.B."/>
            <person name="Russel S."/>
            <person name="Harmer T.L."/>
            <person name="Paul J.H."/>
            <person name="Antonen K.M."/>
            <person name="Bridges M.K."/>
            <person name="Camper G.J."/>
            <person name="Campla C.K."/>
            <person name="Casella L.G."/>
            <person name="Chase E."/>
            <person name="Conrad J.W."/>
            <person name="Cruz M.C."/>
            <person name="Dunlap D.S."/>
            <person name="Duran L."/>
            <person name="Fahsbender E.M."/>
            <person name="Goldsmith D.B."/>
            <person name="Keeley R.F."/>
            <person name="Kondoff M.R."/>
            <person name="Kussy B.I."/>
            <person name="Lane M.K."/>
            <person name="Lawler S."/>
            <person name="Leigh B.A."/>
            <person name="Lewis C."/>
            <person name="Lostal L.M."/>
            <person name="Marking D."/>
            <person name="Mancera P.A."/>
            <person name="McClenthan E.C."/>
            <person name="McIntyre E.A."/>
            <person name="Mine J.A."/>
            <person name="Modi S."/>
            <person name="Moore B.D."/>
            <person name="Morgan W.A."/>
            <person name="Nelson K.M."/>
            <person name="Nguyen K.N."/>
            <person name="Ogburn N."/>
            <person name="Parrino D.G."/>
            <person name="Pedapudi A.D."/>
            <person name="Pelham R.P."/>
            <person name="Preece A.M."/>
            <person name="Rampersad E.A."/>
            <person name="Richardson J.C."/>
            <person name="Rodgers C.M."/>
            <person name="Schaffer B.L."/>
            <person name="Sheridan N.E."/>
            <person name="Solone M.R."/>
            <person name="Staley Z.R."/>
            <person name="Tabuchi M."/>
            <person name="Waide R.J."/>
            <person name="Wanjugi P.W."/>
            <person name="Young S."/>
            <person name="Clum A."/>
            <person name="Daum C."/>
            <person name="Huntemann M."/>
            <person name="Ivanova N."/>
            <person name="Kyrpides N."/>
            <person name="Mikhailova N."/>
            <person name="Palaniappan K."/>
            <person name="Pillay M."/>
            <person name="Reddy T.B.K."/>
            <person name="Shapiro N."/>
            <person name="Stamatis D."/>
            <person name="Varghese N."/>
            <person name="Woyke T."/>
            <person name="Boden R."/>
            <person name="Freyermuth S.K."/>
            <person name="Kerfeld C.A."/>
        </authorList>
    </citation>
    <scope>NUCLEOTIDE SEQUENCE [LARGE SCALE GENOMIC DNA]</scope>
    <source>
        <strain evidence="9 10">JR-2</strain>
    </source>
</reference>
<dbReference type="CDD" id="cd17325">
    <property type="entry name" value="MFS_MdtG_SLC18_like"/>
    <property type="match status" value="1"/>
</dbReference>
<dbReference type="InterPro" id="IPR020846">
    <property type="entry name" value="MFS_dom"/>
</dbReference>
<dbReference type="InterPro" id="IPR005829">
    <property type="entry name" value="Sugar_transporter_CS"/>
</dbReference>
<dbReference type="PANTHER" id="PTHR23517:SF3">
    <property type="entry name" value="INTEGRAL MEMBRANE TRANSPORT PROTEIN"/>
    <property type="match status" value="1"/>
</dbReference>
<proteinExistence type="predicted"/>
<evidence type="ECO:0000256" key="6">
    <source>
        <dbReference type="ARBA" id="ARBA00023136"/>
    </source>
</evidence>
<evidence type="ECO:0000256" key="7">
    <source>
        <dbReference type="SAM" id="Phobius"/>
    </source>
</evidence>
<dbReference type="EMBL" id="CP035033">
    <property type="protein sequence ID" value="QAB14292.1"/>
    <property type="molecule type" value="Genomic_DNA"/>
</dbReference>
<protein>
    <submittedName>
        <fullName evidence="9">MFS transporter</fullName>
    </submittedName>
</protein>
<feature type="transmembrane region" description="Helical" evidence="7">
    <location>
        <begin position="395"/>
        <end position="413"/>
    </location>
</feature>
<evidence type="ECO:0000256" key="2">
    <source>
        <dbReference type="ARBA" id="ARBA00022448"/>
    </source>
</evidence>
<dbReference type="SUPFAM" id="SSF103473">
    <property type="entry name" value="MFS general substrate transporter"/>
    <property type="match status" value="1"/>
</dbReference>
<dbReference type="PROSITE" id="PS50850">
    <property type="entry name" value="MFS"/>
    <property type="match status" value="1"/>
</dbReference>
<dbReference type="PANTHER" id="PTHR23517">
    <property type="entry name" value="RESISTANCE PROTEIN MDTM, PUTATIVE-RELATED-RELATED"/>
    <property type="match status" value="1"/>
</dbReference>
<dbReference type="AlphaFoldDB" id="A0A451G4A1"/>
<feature type="transmembrane region" description="Helical" evidence="7">
    <location>
        <begin position="59"/>
        <end position="80"/>
    </location>
</feature>
<evidence type="ECO:0000256" key="1">
    <source>
        <dbReference type="ARBA" id="ARBA00004651"/>
    </source>
</evidence>
<feature type="transmembrane region" description="Helical" evidence="7">
    <location>
        <begin position="156"/>
        <end position="176"/>
    </location>
</feature>
<feature type="transmembrane region" description="Helical" evidence="7">
    <location>
        <begin position="115"/>
        <end position="135"/>
    </location>
</feature>
<evidence type="ECO:0000313" key="9">
    <source>
        <dbReference type="EMBL" id="QAB14292.1"/>
    </source>
</evidence>
<evidence type="ECO:0000313" key="10">
    <source>
        <dbReference type="Proteomes" id="UP000285478"/>
    </source>
</evidence>
<dbReference type="PROSITE" id="PS00216">
    <property type="entry name" value="SUGAR_TRANSPORT_1"/>
    <property type="match status" value="2"/>
</dbReference>
<dbReference type="GO" id="GO:0022857">
    <property type="term" value="F:transmembrane transporter activity"/>
    <property type="evidence" value="ECO:0007669"/>
    <property type="project" value="InterPro"/>
</dbReference>
<keyword evidence="5 7" id="KW-1133">Transmembrane helix</keyword>
<sequence>MEPRHSPNRTDIEHGIFVNRHQFGLHLLQIFMVGLTIGMIRVVVPGLAETEFGLADQAFFLLTSFVVVFGIIKAVMNLFAGRLSEQYGRKSVLVWGWLVALPVPFLLLYANSWGWVIAATVLLGFNQGLAWSMALNSKLDLAKPSQKGLVNGVNEFSGYVAVGLAGVMTAYFVDWFGAREGLFIFSLAVILLGLVLAEWTIVETLPWAARHQALVESPDAEPDSRSFKQLFRLASRDNTALVAINQAGLVEKFTDALVWIFLPVYFLAQGLTLVEAGAIIAVYGLVWGGGQLVTGPLSDKIGRKGLIVWGMWLCGAGVLAIPLSQGVVWWSLEAGLVGLGMAMLYPNLGAAAGDFAPVAHRASVIGIYRFWRDSGYAFGALAMGLAAQISQDLQTPFWLVAVSMGLSGIWVALKVHYSDDKDPPTTASEKRG</sequence>
<keyword evidence="3" id="KW-1003">Cell membrane</keyword>
<dbReference type="GO" id="GO:0005886">
    <property type="term" value="C:plasma membrane"/>
    <property type="evidence" value="ECO:0007669"/>
    <property type="project" value="UniProtKB-SubCell"/>
</dbReference>
<keyword evidence="6 7" id="KW-0472">Membrane</keyword>
<feature type="transmembrane region" description="Helical" evidence="7">
    <location>
        <begin position="306"/>
        <end position="332"/>
    </location>
</feature>
<dbReference type="RefSeq" id="WP_128384135.1">
    <property type="nucleotide sequence ID" value="NZ_CP035033.1"/>
</dbReference>
<dbReference type="Proteomes" id="UP000285478">
    <property type="component" value="Chromosome"/>
</dbReference>
<dbReference type="InterPro" id="IPR050171">
    <property type="entry name" value="MFS_Transporters"/>
</dbReference>
<keyword evidence="2" id="KW-0813">Transport</keyword>
<comment type="subcellular location">
    <subcellularLocation>
        <location evidence="1">Cell membrane</location>
        <topology evidence="1">Multi-pass membrane protein</topology>
    </subcellularLocation>
</comment>
<accession>A0A451G4A1</accession>
<evidence type="ECO:0000256" key="3">
    <source>
        <dbReference type="ARBA" id="ARBA00022475"/>
    </source>
</evidence>
<dbReference type="Gene3D" id="1.20.1250.20">
    <property type="entry name" value="MFS general substrate transporter like domains"/>
    <property type="match status" value="2"/>
</dbReference>
<dbReference type="Pfam" id="PF07690">
    <property type="entry name" value="MFS_1"/>
    <property type="match status" value="2"/>
</dbReference>
<dbReference type="InterPro" id="IPR036259">
    <property type="entry name" value="MFS_trans_sf"/>
</dbReference>
<evidence type="ECO:0000259" key="8">
    <source>
        <dbReference type="PROSITE" id="PS50850"/>
    </source>
</evidence>
<evidence type="ECO:0000256" key="5">
    <source>
        <dbReference type="ARBA" id="ARBA00022989"/>
    </source>
</evidence>
<feature type="transmembrane region" description="Helical" evidence="7">
    <location>
        <begin position="92"/>
        <end position="109"/>
    </location>
</feature>
<dbReference type="InterPro" id="IPR011701">
    <property type="entry name" value="MFS"/>
</dbReference>
<dbReference type="KEGG" id="htr:EPV75_00685"/>
<feature type="transmembrane region" description="Helical" evidence="7">
    <location>
        <begin position="182"/>
        <end position="202"/>
    </location>
</feature>
<name>A0A451G4A1_9GAMM</name>
<gene>
    <name evidence="9" type="ORF">EPV75_00685</name>
</gene>
<keyword evidence="4 7" id="KW-0812">Transmembrane</keyword>
<evidence type="ECO:0000256" key="4">
    <source>
        <dbReference type="ARBA" id="ARBA00022692"/>
    </source>
</evidence>
<feature type="transmembrane region" description="Helical" evidence="7">
    <location>
        <begin position="256"/>
        <end position="286"/>
    </location>
</feature>
<feature type="domain" description="Major facilitator superfamily (MFS) profile" evidence="8">
    <location>
        <begin position="22"/>
        <end position="419"/>
    </location>
</feature>
<feature type="transmembrane region" description="Helical" evidence="7">
    <location>
        <begin position="27"/>
        <end position="47"/>
    </location>
</feature>
<organism evidence="9 10">
    <name type="scientific">Hydrogenovibrio thermophilus</name>
    <dbReference type="NCBI Taxonomy" id="265883"/>
    <lineage>
        <taxon>Bacteria</taxon>
        <taxon>Pseudomonadati</taxon>
        <taxon>Pseudomonadota</taxon>
        <taxon>Gammaproteobacteria</taxon>
        <taxon>Thiotrichales</taxon>
        <taxon>Piscirickettsiaceae</taxon>
        <taxon>Hydrogenovibrio</taxon>
    </lineage>
</organism>